<evidence type="ECO:0000256" key="5">
    <source>
        <dbReference type="ARBA" id="ARBA00022989"/>
    </source>
</evidence>
<evidence type="ECO:0000313" key="9">
    <source>
        <dbReference type="EMBL" id="EIJ43940.1"/>
    </source>
</evidence>
<feature type="transmembrane region" description="Helical" evidence="7">
    <location>
        <begin position="158"/>
        <end position="179"/>
    </location>
</feature>
<evidence type="ECO:0000259" key="8">
    <source>
        <dbReference type="PROSITE" id="PS50928"/>
    </source>
</evidence>
<dbReference type="PANTHER" id="PTHR30183:SF2">
    <property type="entry name" value="IRON UTILIZATION PROTEIN"/>
    <property type="match status" value="1"/>
</dbReference>
<keyword evidence="2 7" id="KW-0813">Transport</keyword>
<dbReference type="Pfam" id="PF00528">
    <property type="entry name" value="BPD_transp_1"/>
    <property type="match status" value="2"/>
</dbReference>
<feature type="transmembrane region" description="Helical" evidence="7">
    <location>
        <begin position="424"/>
        <end position="447"/>
    </location>
</feature>
<proteinExistence type="inferred from homology"/>
<dbReference type="OrthoDB" id="9790211at2"/>
<feature type="domain" description="ABC transmembrane type-1" evidence="8">
    <location>
        <begin position="342"/>
        <end position="548"/>
    </location>
</feature>
<feature type="transmembrane region" description="Helical" evidence="7">
    <location>
        <begin position="298"/>
        <end position="326"/>
    </location>
</feature>
<dbReference type="CDD" id="cd06261">
    <property type="entry name" value="TM_PBP2"/>
    <property type="match status" value="2"/>
</dbReference>
<reference evidence="9 10" key="1">
    <citation type="submission" date="2011-11" db="EMBL/GenBank/DDBJ databases">
        <title>Improved High-Quality Draft sequence of Beggiatoa alba B18lD.</title>
        <authorList>
            <consortium name="US DOE Joint Genome Institute"/>
            <person name="Lucas S."/>
            <person name="Han J."/>
            <person name="Lapidus A."/>
            <person name="Cheng J.-F."/>
            <person name="Goodwin L."/>
            <person name="Pitluck S."/>
            <person name="Peters L."/>
            <person name="Mikhailova N."/>
            <person name="Held B."/>
            <person name="Detter J.C."/>
            <person name="Han C."/>
            <person name="Tapia R."/>
            <person name="Land M."/>
            <person name="Hauser L."/>
            <person name="Kyrpides N."/>
            <person name="Ivanova N."/>
            <person name="Pagani I."/>
            <person name="Samuel K."/>
            <person name="Teske A."/>
            <person name="Mueller J."/>
            <person name="Woyke T."/>
        </authorList>
    </citation>
    <scope>NUCLEOTIDE SEQUENCE [LARGE SCALE GENOMIC DNA]</scope>
    <source>
        <strain evidence="9 10">B18LD</strain>
    </source>
</reference>
<evidence type="ECO:0000313" key="10">
    <source>
        <dbReference type="Proteomes" id="UP000005744"/>
    </source>
</evidence>
<dbReference type="Gene3D" id="1.10.3720.10">
    <property type="entry name" value="MetI-like"/>
    <property type="match status" value="2"/>
</dbReference>
<feature type="transmembrane region" description="Helical" evidence="7">
    <location>
        <begin position="346"/>
        <end position="366"/>
    </location>
</feature>
<feature type="domain" description="ABC transmembrane type-1" evidence="8">
    <location>
        <begin position="71"/>
        <end position="272"/>
    </location>
</feature>
<evidence type="ECO:0000256" key="4">
    <source>
        <dbReference type="ARBA" id="ARBA00022692"/>
    </source>
</evidence>
<dbReference type="InterPro" id="IPR000515">
    <property type="entry name" value="MetI-like"/>
</dbReference>
<dbReference type="GO" id="GO:0005886">
    <property type="term" value="C:plasma membrane"/>
    <property type="evidence" value="ECO:0007669"/>
    <property type="project" value="UniProtKB-SubCell"/>
</dbReference>
<dbReference type="EMBL" id="JH600070">
    <property type="protein sequence ID" value="EIJ43940.1"/>
    <property type="molecule type" value="Genomic_DNA"/>
</dbReference>
<keyword evidence="10" id="KW-1185">Reference proteome</keyword>
<evidence type="ECO:0000256" key="2">
    <source>
        <dbReference type="ARBA" id="ARBA00022448"/>
    </source>
</evidence>
<comment type="similarity">
    <text evidence="7">Belongs to the binding-protein-dependent transport system permease family.</text>
</comment>
<feature type="transmembrane region" description="Helical" evidence="7">
    <location>
        <begin position="31"/>
        <end position="54"/>
    </location>
</feature>
<dbReference type="PROSITE" id="PS50928">
    <property type="entry name" value="ABC_TM1"/>
    <property type="match status" value="2"/>
</dbReference>
<dbReference type="FunFam" id="1.10.3720.10:FF:000088">
    <property type="entry name" value="Iron(III) ABC transporter, permease protein"/>
    <property type="match status" value="1"/>
</dbReference>
<feature type="transmembrane region" description="Helical" evidence="7">
    <location>
        <begin position="200"/>
        <end position="221"/>
    </location>
</feature>
<dbReference type="STRING" id="395493.BegalDRAFT_3115"/>
<feature type="transmembrane region" description="Helical" evidence="7">
    <location>
        <begin position="255"/>
        <end position="277"/>
    </location>
</feature>
<dbReference type="SUPFAM" id="SSF161098">
    <property type="entry name" value="MetI-like"/>
    <property type="match status" value="2"/>
</dbReference>
<keyword evidence="4 7" id="KW-0812">Transmembrane</keyword>
<evidence type="ECO:0000256" key="6">
    <source>
        <dbReference type="ARBA" id="ARBA00023136"/>
    </source>
</evidence>
<protein>
    <submittedName>
        <fullName evidence="9">ABC-type Fe3+ transport system, permease component</fullName>
    </submittedName>
</protein>
<evidence type="ECO:0000256" key="1">
    <source>
        <dbReference type="ARBA" id="ARBA00004651"/>
    </source>
</evidence>
<evidence type="ECO:0000256" key="3">
    <source>
        <dbReference type="ARBA" id="ARBA00022475"/>
    </source>
</evidence>
<feature type="transmembrane region" description="Helical" evidence="7">
    <location>
        <begin position="74"/>
        <end position="97"/>
    </location>
</feature>
<dbReference type="InterPro" id="IPR035906">
    <property type="entry name" value="MetI-like_sf"/>
</dbReference>
<sequence>MNTLSETLPSPFPSQPIVQYSFFSQGGGWKLISLGLAILVLVPLLVLSATWLSNASDIWQHLLQTVLPELLRNTFVLLIGVGIGVTVIGVSLAWLTAMCEFPGRRFFEWGLMLPLAVPAYVLAFVMVGLFDYSGVVQSLIRQWFGSSLWFPAIRSEKGVIIVMVLALYPYIYMLVRVAFLGQGQRMMEAARSLGASPFQAFYHVALPIARPAIAAGVSLALMETLADFGTVAVFNYNTFTTAIYKAWINLFNLHAAAQLATLLLLFVITALLTERYFRGRARYHTDSRCQHRYQLKGWKAITATTFAGFIFAFAFFIPLLQLIVWIWQTAARDLDYRYINLLTNTLLLGVIAASLTVFSALLLGFSQHTQRKSRSIRFAVSVATMGYALPGSVLAVGVMLSFVWMDNQLQAFFTSIGLSPYRLLTGGIIALLLAYIVRFMAVAFGAVDSGLHQIRPSLQDAARSLGASHLDILKRLYFPLLRSGLFAGFLLVLVDVMKEMPATLLLRPFGWDTLSVRIYEMTAEGEWERAALPALTLVLVGLLPVIFLVKRTNKAL</sequence>
<feature type="transmembrane region" description="Helical" evidence="7">
    <location>
        <begin position="378"/>
        <end position="404"/>
    </location>
</feature>
<dbReference type="GO" id="GO:0055085">
    <property type="term" value="P:transmembrane transport"/>
    <property type="evidence" value="ECO:0007669"/>
    <property type="project" value="InterPro"/>
</dbReference>
<organism evidence="9 10">
    <name type="scientific">Beggiatoa alba B18LD</name>
    <dbReference type="NCBI Taxonomy" id="395493"/>
    <lineage>
        <taxon>Bacteria</taxon>
        <taxon>Pseudomonadati</taxon>
        <taxon>Pseudomonadota</taxon>
        <taxon>Gammaproteobacteria</taxon>
        <taxon>Thiotrichales</taxon>
        <taxon>Thiotrichaceae</taxon>
        <taxon>Beggiatoa</taxon>
    </lineage>
</organism>
<gene>
    <name evidence="9" type="ORF">BegalDRAFT_3115</name>
</gene>
<keyword evidence="6 7" id="KW-0472">Membrane</keyword>
<name>I3CJZ7_9GAMM</name>
<dbReference type="HOGENOM" id="CLU_021838_0_2_6"/>
<feature type="transmembrane region" description="Helical" evidence="7">
    <location>
        <begin position="109"/>
        <end position="130"/>
    </location>
</feature>
<feature type="transmembrane region" description="Helical" evidence="7">
    <location>
        <begin position="530"/>
        <end position="549"/>
    </location>
</feature>
<comment type="subcellular location">
    <subcellularLocation>
        <location evidence="1 7">Cell membrane</location>
        <topology evidence="1 7">Multi-pass membrane protein</topology>
    </subcellularLocation>
</comment>
<dbReference type="eggNOG" id="COG1178">
    <property type="taxonomic scope" value="Bacteria"/>
</dbReference>
<dbReference type="Proteomes" id="UP000005744">
    <property type="component" value="Unassembled WGS sequence"/>
</dbReference>
<feature type="transmembrane region" description="Helical" evidence="7">
    <location>
        <begin position="476"/>
        <end position="494"/>
    </location>
</feature>
<dbReference type="PANTHER" id="PTHR30183">
    <property type="entry name" value="MOLYBDENUM TRANSPORT SYSTEM PERMEASE PROTEIN MODB"/>
    <property type="match status" value="1"/>
</dbReference>
<keyword evidence="3" id="KW-1003">Cell membrane</keyword>
<dbReference type="RefSeq" id="WP_002691565.1">
    <property type="nucleotide sequence ID" value="NZ_JH600070.1"/>
</dbReference>
<evidence type="ECO:0000256" key="7">
    <source>
        <dbReference type="RuleBase" id="RU363032"/>
    </source>
</evidence>
<dbReference type="AlphaFoldDB" id="I3CJZ7"/>
<accession>I3CJZ7</accession>
<keyword evidence="5 7" id="KW-1133">Transmembrane helix</keyword>